<dbReference type="KEGG" id="vg:80034709"/>
<organism evidence="1 2">
    <name type="scientific">Arthrobacter phage Bauer</name>
    <dbReference type="NCBI Taxonomy" id="2985648"/>
    <lineage>
        <taxon>Viruses</taxon>
        <taxon>Duplodnaviria</taxon>
        <taxon>Heunggongvirae</taxon>
        <taxon>Uroviricota</taxon>
        <taxon>Caudoviricetes</taxon>
        <taxon>Bauervirus</taxon>
        <taxon>Bauervirus bauer</taxon>
    </lineage>
</organism>
<keyword evidence="2" id="KW-1185">Reference proteome</keyword>
<proteinExistence type="predicted"/>
<dbReference type="Proteomes" id="UP001156221">
    <property type="component" value="Segment"/>
</dbReference>
<gene>
    <name evidence="1" type="primary">45</name>
    <name evidence="1" type="ORF">SEA_BAUER_45</name>
</gene>
<protein>
    <submittedName>
        <fullName evidence="1">Helix-turn-helix DNA binding domain protein</fullName>
    </submittedName>
</protein>
<accession>A0A9E7V2P8</accession>
<dbReference type="EMBL" id="OP580516">
    <property type="protein sequence ID" value="UYM26594.1"/>
    <property type="molecule type" value="Genomic_DNA"/>
</dbReference>
<reference evidence="1" key="1">
    <citation type="submission" date="2022-10" db="EMBL/GenBank/DDBJ databases">
        <authorList>
            <person name="Shreffler J."/>
            <person name="Spring A.M."/>
            <person name="Klyczek K."/>
            <person name="Garlena R.A."/>
            <person name="Russell D.A."/>
            <person name="Pope W.H."/>
            <person name="Jacobs-Sera D."/>
            <person name="Hatfull G.F."/>
        </authorList>
    </citation>
    <scope>NUCLEOTIDE SEQUENCE</scope>
</reference>
<dbReference type="GeneID" id="80034709"/>
<dbReference type="RefSeq" id="YP_010761338.1">
    <property type="nucleotide sequence ID" value="NC_073594.1"/>
</dbReference>
<evidence type="ECO:0000313" key="2">
    <source>
        <dbReference type="Proteomes" id="UP001156221"/>
    </source>
</evidence>
<name>A0A9E7V2P8_9CAUD</name>
<sequence>MGRSSESYATTQDMAAKYRIGDDTVRRKAQTGEWPCDRIGRLYRFSPDQQDEIAQIVAGDQRGGYDKDRIAAALRKLSA</sequence>
<evidence type="ECO:0000313" key="1">
    <source>
        <dbReference type="EMBL" id="UYM26594.1"/>
    </source>
</evidence>